<evidence type="ECO:0000313" key="5">
    <source>
        <dbReference type="EnsemblMetazoa" id="G529.1:cds"/>
    </source>
</evidence>
<feature type="transmembrane region" description="Helical" evidence="2">
    <location>
        <begin position="368"/>
        <end position="391"/>
    </location>
</feature>
<keyword evidence="2" id="KW-0812">Transmembrane</keyword>
<dbReference type="InterPro" id="IPR042635">
    <property type="entry name" value="MEGF10/SREC1/2-like"/>
</dbReference>
<dbReference type="InterPro" id="IPR000742">
    <property type="entry name" value="EGF"/>
</dbReference>
<evidence type="ECO:0000313" key="6">
    <source>
        <dbReference type="Proteomes" id="UP000005408"/>
    </source>
</evidence>
<dbReference type="EnsemblMetazoa" id="G529.1">
    <property type="protein sequence ID" value="G529.1:cds"/>
    <property type="gene ID" value="G529"/>
</dbReference>
<reference evidence="5" key="1">
    <citation type="submission" date="2022-08" db="UniProtKB">
        <authorList>
            <consortium name="EnsemblMetazoa"/>
        </authorList>
    </citation>
    <scope>IDENTIFICATION</scope>
    <source>
        <strain evidence="5">05x7-T-G4-1.051#20</strain>
    </source>
</reference>
<feature type="signal peptide" evidence="3">
    <location>
        <begin position="1"/>
        <end position="20"/>
    </location>
</feature>
<keyword evidence="2" id="KW-0472">Membrane</keyword>
<keyword evidence="2" id="KW-1133">Transmembrane helix</keyword>
<proteinExistence type="predicted"/>
<keyword evidence="6" id="KW-1185">Reference proteome</keyword>
<feature type="domain" description="EGF-like" evidence="4">
    <location>
        <begin position="306"/>
        <end position="351"/>
    </location>
</feature>
<evidence type="ECO:0000256" key="2">
    <source>
        <dbReference type="SAM" id="Phobius"/>
    </source>
</evidence>
<evidence type="ECO:0000256" key="1">
    <source>
        <dbReference type="ARBA" id="ARBA00022536"/>
    </source>
</evidence>
<sequence length="400" mass="43186">MHIGTLSITWTSLILIVTSGYDDLSANKNAQQYRTGISCPVCVATNAVDGDIKTCTRGESFGTLYPEKSTWWYVDLGGRYNVYNIRIQFKDYGEMYTVRQRGYETNSVFTELCGVTVTGCVRLDVYGSNCDKPCSNNCPEPRCNISNGACYNCAPGWMGDFCKSKCLFGYYGSKCVQKCVGHCKENEPCNHINGTCDNGCLDGWIGVNCDKPCLPGKYGSRCLYNCTGNCLNDETCNITTGECHSGCKTGYKGGICDKECSPGTYGQGCLNNCSGHCLNDAACTITTGSCDLGCQAGYIGKLCEKECSPGTYGQGCSNNCSGHCLNDAACSITTGSCDQGCQAGYIGRLCDKASTHTDTFNENCNSSFYIAGLSFLILIIIVLVSVLFFLIRLDKPFCPI</sequence>
<dbReference type="Gene3D" id="2.60.120.260">
    <property type="entry name" value="Galactose-binding domain-like"/>
    <property type="match status" value="1"/>
</dbReference>
<feature type="domain" description="EGF-like" evidence="4">
    <location>
        <begin position="272"/>
        <end position="304"/>
    </location>
</feature>
<organism evidence="5 6">
    <name type="scientific">Magallana gigas</name>
    <name type="common">Pacific oyster</name>
    <name type="synonym">Crassostrea gigas</name>
    <dbReference type="NCBI Taxonomy" id="29159"/>
    <lineage>
        <taxon>Eukaryota</taxon>
        <taxon>Metazoa</taxon>
        <taxon>Spiralia</taxon>
        <taxon>Lophotrochozoa</taxon>
        <taxon>Mollusca</taxon>
        <taxon>Bivalvia</taxon>
        <taxon>Autobranchia</taxon>
        <taxon>Pteriomorphia</taxon>
        <taxon>Ostreida</taxon>
        <taxon>Ostreoidea</taxon>
        <taxon>Ostreidae</taxon>
        <taxon>Magallana</taxon>
    </lineage>
</organism>
<feature type="domain" description="EGF-like" evidence="4">
    <location>
        <begin position="225"/>
        <end position="257"/>
    </location>
</feature>
<dbReference type="PANTHER" id="PTHR24043">
    <property type="entry name" value="SCAVENGER RECEPTOR CLASS F"/>
    <property type="match status" value="1"/>
</dbReference>
<protein>
    <recommendedName>
        <fullName evidence="4">EGF-like domain-containing protein</fullName>
    </recommendedName>
</protein>
<name>A0A8W8ND46_MAGGI</name>
<dbReference type="InterPro" id="IPR008979">
    <property type="entry name" value="Galactose-bd-like_sf"/>
</dbReference>
<dbReference type="AlphaFoldDB" id="A0A8W8ND46"/>
<dbReference type="GO" id="GO:0005044">
    <property type="term" value="F:scavenger receptor activity"/>
    <property type="evidence" value="ECO:0007669"/>
    <property type="project" value="InterPro"/>
</dbReference>
<dbReference type="Pfam" id="PF22633">
    <property type="entry name" value="F5_F8_type_C_2"/>
    <property type="match status" value="1"/>
</dbReference>
<evidence type="ECO:0000259" key="4">
    <source>
        <dbReference type="SMART" id="SM00181"/>
    </source>
</evidence>
<keyword evidence="1" id="KW-0245">EGF-like domain</keyword>
<feature type="domain" description="EGF-like" evidence="4">
    <location>
        <begin position="133"/>
        <end position="163"/>
    </location>
</feature>
<feature type="chain" id="PRO_5036470041" description="EGF-like domain-containing protein" evidence="3">
    <location>
        <begin position="21"/>
        <end position="400"/>
    </location>
</feature>
<dbReference type="SUPFAM" id="SSF49785">
    <property type="entry name" value="Galactose-binding domain-like"/>
    <property type="match status" value="1"/>
</dbReference>
<feature type="domain" description="EGF-like" evidence="4">
    <location>
        <begin position="188"/>
        <end position="223"/>
    </location>
</feature>
<accession>A0A8W8ND46</accession>
<dbReference type="PANTHER" id="PTHR24043:SF8">
    <property type="entry name" value="EGF-LIKE DOMAIN-CONTAINING PROTEIN"/>
    <property type="match status" value="1"/>
</dbReference>
<dbReference type="Gene3D" id="2.170.300.10">
    <property type="entry name" value="Tie2 ligand-binding domain superfamily"/>
    <property type="match status" value="1"/>
</dbReference>
<dbReference type="Proteomes" id="UP000005408">
    <property type="component" value="Unassembled WGS sequence"/>
</dbReference>
<evidence type="ECO:0000256" key="3">
    <source>
        <dbReference type="SAM" id="SignalP"/>
    </source>
</evidence>
<dbReference type="SMART" id="SM00181">
    <property type="entry name" value="EGF"/>
    <property type="match status" value="5"/>
</dbReference>
<keyword evidence="3" id="KW-0732">Signal</keyword>